<name>A0A478FT11_9MOLU</name>
<dbReference type="EMBL" id="BIMN01000001">
    <property type="protein sequence ID" value="GCE63225.1"/>
    <property type="molecule type" value="Genomic_DNA"/>
</dbReference>
<dbReference type="RefSeq" id="WP_216082824.1">
    <property type="nucleotide sequence ID" value="NZ_CACTIB010000008.1"/>
</dbReference>
<proteinExistence type="predicted"/>
<evidence type="ECO:0000313" key="2">
    <source>
        <dbReference type="Proteomes" id="UP000324831"/>
    </source>
</evidence>
<comment type="caution">
    <text evidence="1">The sequence shown here is derived from an EMBL/GenBank/DDBJ whole genome shotgun (WGS) entry which is preliminary data.</text>
</comment>
<dbReference type="Proteomes" id="UP000324831">
    <property type="component" value="Unassembled WGS sequence"/>
</dbReference>
<dbReference type="Gene3D" id="3.30.1240.10">
    <property type="match status" value="1"/>
</dbReference>
<sequence length="374" mass="43971">MVNNIYDRKVVIVDLDFSEINQYSLDESLYTKKLLSELAANQNLILLTDSPAFLAIEILKNLDLKTGYLIADAGASIINIATSKTIQEEFLNPSLVHNLCYKCVWNNLLFSINTDKNKYPFKISRWIIKKYKGNLSYLMNYEQYMMETSSELQELIHENNVRTIEIYFPHKTNIERKKAMMEFITCFENEFNYTINVSTLQIIPKGKTKENALRYLAEDLRINSKADGIYCSVHQCYSDIIPNTYFSAITDECKEKKDAKEQTLTDISELIPWGTVSWIDWFYKNAHLWWGNQEEKLKEVFEKYKDYCIEEKELKRMQSEPVKYITLTKTTLYSVSQNKMAHQRIDSVKLGFWPQQAGFIVNFITKHKMIQRKP</sequence>
<dbReference type="InterPro" id="IPR036412">
    <property type="entry name" value="HAD-like_sf"/>
</dbReference>
<evidence type="ECO:0000313" key="1">
    <source>
        <dbReference type="EMBL" id="GCE63225.1"/>
    </source>
</evidence>
<dbReference type="InterPro" id="IPR023214">
    <property type="entry name" value="HAD_sf"/>
</dbReference>
<protein>
    <submittedName>
        <fullName evidence="1">Haloacid dehalogenase-like hydrolase</fullName>
    </submittedName>
</protein>
<gene>
    <name evidence="1" type="ORF">MHSWG343_02100</name>
</gene>
<dbReference type="Pfam" id="PF08282">
    <property type="entry name" value="Hydrolase_3"/>
    <property type="match status" value="1"/>
</dbReference>
<organism evidence="1 2">
    <name type="scientific">Candidatus Mycoplasma haematohominis</name>
    <dbReference type="NCBI Taxonomy" id="1494318"/>
    <lineage>
        <taxon>Bacteria</taxon>
        <taxon>Bacillati</taxon>
        <taxon>Mycoplasmatota</taxon>
        <taxon>Mollicutes</taxon>
        <taxon>Mycoplasmataceae</taxon>
        <taxon>Mycoplasma</taxon>
    </lineage>
</organism>
<dbReference type="AlphaFoldDB" id="A0A478FT11"/>
<accession>A0A478FT11</accession>
<reference evidence="1 2" key="1">
    <citation type="submission" date="2019-01" db="EMBL/GenBank/DDBJ databases">
        <title>Draft genome sequences of Candidatus Mycoplasma haemohominis SWG34-3 identified from a patient with pyrexia, anemia and liver dysfunction.</title>
        <authorList>
            <person name="Sekizuka T."/>
            <person name="Hattori N."/>
            <person name="Katano H."/>
            <person name="Takuma T."/>
            <person name="Ito T."/>
            <person name="Arai N."/>
            <person name="Yanai R."/>
            <person name="Ishii S."/>
            <person name="Miura Y."/>
            <person name="Tokunaga T."/>
            <person name="Watanabe H."/>
            <person name="Nomura N."/>
            <person name="Eguchi J."/>
            <person name="Arai T."/>
            <person name="Hasegawa H."/>
            <person name="Nakamaki T."/>
            <person name="Wakita T."/>
            <person name="Niki Y."/>
            <person name="Kuroda M."/>
        </authorList>
    </citation>
    <scope>NUCLEOTIDE SEQUENCE [LARGE SCALE GENOMIC DNA]</scope>
    <source>
        <strain evidence="1">SWG34-3</strain>
    </source>
</reference>
<dbReference type="Gene3D" id="3.40.50.1000">
    <property type="entry name" value="HAD superfamily/HAD-like"/>
    <property type="match status" value="1"/>
</dbReference>
<keyword evidence="1" id="KW-0378">Hydrolase</keyword>
<dbReference type="GO" id="GO:0016787">
    <property type="term" value="F:hydrolase activity"/>
    <property type="evidence" value="ECO:0007669"/>
    <property type="project" value="UniProtKB-KW"/>
</dbReference>
<dbReference type="SUPFAM" id="SSF56784">
    <property type="entry name" value="HAD-like"/>
    <property type="match status" value="1"/>
</dbReference>